<comment type="caution">
    <text evidence="7">The sequence shown here is derived from an EMBL/GenBank/DDBJ whole genome shotgun (WGS) entry which is preliminary data.</text>
</comment>
<proteinExistence type="predicted"/>
<evidence type="ECO:0000256" key="2">
    <source>
        <dbReference type="ARBA" id="ARBA00022448"/>
    </source>
</evidence>
<evidence type="ECO:0000256" key="6">
    <source>
        <dbReference type="SAM" id="Phobius"/>
    </source>
</evidence>
<evidence type="ECO:0000256" key="5">
    <source>
        <dbReference type="ARBA" id="ARBA00023136"/>
    </source>
</evidence>
<feature type="transmembrane region" description="Helical" evidence="6">
    <location>
        <begin position="24"/>
        <end position="44"/>
    </location>
</feature>
<organism evidence="7 8">
    <name type="scientific">Cyanidiococcus yangmingshanensis</name>
    <dbReference type="NCBI Taxonomy" id="2690220"/>
    <lineage>
        <taxon>Eukaryota</taxon>
        <taxon>Rhodophyta</taxon>
        <taxon>Bangiophyceae</taxon>
        <taxon>Cyanidiales</taxon>
        <taxon>Cyanidiaceae</taxon>
        <taxon>Cyanidiococcus</taxon>
    </lineage>
</organism>
<keyword evidence="3 6" id="KW-0812">Transmembrane</keyword>
<dbReference type="OrthoDB" id="1601at2759"/>
<protein>
    <submittedName>
        <fullName evidence="7">Uncharacterized protein</fullName>
    </submittedName>
</protein>
<sequence>MSGPNIGSDAKTGRRRADLFLHRAFEFTICCIGIYASYLGYGLLHERLYTRPYRAWNTSAVHRFRYPLFLVFWQCLWNATVAFFTRRLFRDERPGVKRLDDEKRRLQGLTRTDVVVPTRLYALLALCHLVAMCCAFGALLYVPYPLQVLAKSSKMIPIMLTGTFLRRRRYSRAEVGRVLLITFGVLQFSRAQRPGSITRGTYRGDWPLVSGWTPAPRGVGAASGELADGWRCGPATGACASPVWCRCDSVHVRAERLGDDLARTVVARHRSGSGRVELPPTASGYLGGSDRIRSAERGGPTFCILRGLSFLGAHAGNDHDDTQVLYGFVEHTIFRSPNFLRPNDWNRVHLRGFALGGHSGLDCLHVVPEQRAFHERLLRGETSPSQGDVRIGVDPSRVVSEPRRDGLSRRRCMKTRLALADYRWTKLG</sequence>
<dbReference type="Proteomes" id="UP000530660">
    <property type="component" value="Unassembled WGS sequence"/>
</dbReference>
<gene>
    <name evidence="7" type="ORF">F1559_002212</name>
</gene>
<keyword evidence="8" id="KW-1185">Reference proteome</keyword>
<dbReference type="EMBL" id="VWRR01000004">
    <property type="protein sequence ID" value="KAF6004130.1"/>
    <property type="molecule type" value="Genomic_DNA"/>
</dbReference>
<name>A0A7J7IN13_9RHOD</name>
<dbReference type="GO" id="GO:0005789">
    <property type="term" value="C:endoplasmic reticulum membrane"/>
    <property type="evidence" value="ECO:0007669"/>
    <property type="project" value="TreeGrafter"/>
</dbReference>
<dbReference type="PANTHER" id="PTHR10778">
    <property type="entry name" value="SOLUTE CARRIER FAMILY 35 MEMBER B"/>
    <property type="match status" value="1"/>
</dbReference>
<evidence type="ECO:0000256" key="1">
    <source>
        <dbReference type="ARBA" id="ARBA00004141"/>
    </source>
</evidence>
<dbReference type="AlphaFoldDB" id="A0A7J7IN13"/>
<comment type="subcellular location">
    <subcellularLocation>
        <location evidence="1">Membrane</location>
        <topology evidence="1">Multi-pass membrane protein</topology>
    </subcellularLocation>
</comment>
<feature type="transmembrane region" description="Helical" evidence="6">
    <location>
        <begin position="64"/>
        <end position="84"/>
    </location>
</feature>
<keyword evidence="2" id="KW-0813">Transport</keyword>
<dbReference type="GO" id="GO:0000139">
    <property type="term" value="C:Golgi membrane"/>
    <property type="evidence" value="ECO:0007669"/>
    <property type="project" value="TreeGrafter"/>
</dbReference>
<feature type="transmembrane region" description="Helical" evidence="6">
    <location>
        <begin position="120"/>
        <end position="142"/>
    </location>
</feature>
<evidence type="ECO:0000313" key="7">
    <source>
        <dbReference type="EMBL" id="KAF6004130.1"/>
    </source>
</evidence>
<reference evidence="7 8" key="1">
    <citation type="journal article" date="2020" name="J. Phycol.">
        <title>Comparative genome analysis reveals Cyanidiococcus gen. nov., a new extremophilic red algal genus sister to Cyanidioschyzon (Cyanidioschyzonaceae, Rhodophyta).</title>
        <authorList>
            <person name="Liu S.-L."/>
            <person name="Chiang Y.-R."/>
            <person name="Yoon H.S."/>
            <person name="Fu H.-Y."/>
        </authorList>
    </citation>
    <scope>NUCLEOTIDE SEQUENCE [LARGE SCALE GENOMIC DNA]</scope>
    <source>
        <strain evidence="7 8">THAL066</strain>
    </source>
</reference>
<keyword evidence="4 6" id="KW-1133">Transmembrane helix</keyword>
<keyword evidence="5 6" id="KW-0472">Membrane</keyword>
<evidence type="ECO:0000313" key="8">
    <source>
        <dbReference type="Proteomes" id="UP000530660"/>
    </source>
</evidence>
<accession>A0A7J7IN13</accession>
<dbReference type="GO" id="GO:0022857">
    <property type="term" value="F:transmembrane transporter activity"/>
    <property type="evidence" value="ECO:0007669"/>
    <property type="project" value="TreeGrafter"/>
</dbReference>
<dbReference type="Pfam" id="PF08449">
    <property type="entry name" value="UAA"/>
    <property type="match status" value="1"/>
</dbReference>
<dbReference type="InterPro" id="IPR013657">
    <property type="entry name" value="SCL35B1-4/HUT1"/>
</dbReference>
<evidence type="ECO:0000256" key="3">
    <source>
        <dbReference type="ARBA" id="ARBA00022692"/>
    </source>
</evidence>
<evidence type="ECO:0000256" key="4">
    <source>
        <dbReference type="ARBA" id="ARBA00022989"/>
    </source>
</evidence>